<sequence>MTASTVNDSLTPLDISQAVLEGEENPNAARPLTPKERAARGLHAEPGRRARIRGMLRSPALAWCGAAATGLALAALYARRTNRI</sequence>
<reference evidence="3 6" key="2">
    <citation type="submission" date="2020-08" db="EMBL/GenBank/DDBJ databases">
        <title>Genomic Encyclopedia of Type Strains, Phase IV (KMG-V): Genome sequencing to study the core and pangenomes of soil and plant-associated prokaryotes.</title>
        <authorList>
            <person name="Whitman W."/>
        </authorList>
    </citation>
    <scope>NUCLEOTIDE SEQUENCE [LARGE SCALE GENOMIC DNA]</scope>
    <source>
        <strain evidence="3 6">34/80</strain>
    </source>
</reference>
<evidence type="ECO:0000313" key="5">
    <source>
        <dbReference type="Proteomes" id="UP000281118"/>
    </source>
</evidence>
<dbReference type="Proteomes" id="UP000281118">
    <property type="component" value="Unassembled WGS sequence"/>
</dbReference>
<proteinExistence type="predicted"/>
<evidence type="ECO:0000256" key="2">
    <source>
        <dbReference type="SAM" id="Phobius"/>
    </source>
</evidence>
<feature type="region of interest" description="Disordered" evidence="1">
    <location>
        <begin position="19"/>
        <end position="46"/>
    </location>
</feature>
<reference evidence="4 5" key="1">
    <citation type="submission" date="2018-12" db="EMBL/GenBank/DDBJ databases">
        <title>The genome sequences of Variovorax guangxiensis DSM 27352.</title>
        <authorList>
            <person name="Gao J."/>
            <person name="Sun J."/>
        </authorList>
    </citation>
    <scope>NUCLEOTIDE SEQUENCE [LARGE SCALE GENOMIC DNA]</scope>
    <source>
        <strain evidence="4 5">DSM 27352</strain>
    </source>
</reference>
<evidence type="ECO:0000313" key="6">
    <source>
        <dbReference type="Proteomes" id="UP000524450"/>
    </source>
</evidence>
<keyword evidence="2" id="KW-1133">Transmembrane helix</keyword>
<gene>
    <name evidence="4" type="ORF">EJP67_24620</name>
    <name evidence="3" type="ORF">GGD71_005433</name>
</gene>
<evidence type="ECO:0000256" key="1">
    <source>
        <dbReference type="SAM" id="MobiDB-lite"/>
    </source>
</evidence>
<protein>
    <submittedName>
        <fullName evidence="4">Uncharacterized protein</fullName>
    </submittedName>
</protein>
<keyword evidence="2" id="KW-0812">Transmembrane</keyword>
<dbReference type="AlphaFoldDB" id="A0A3S0Z7B0"/>
<keyword evidence="2" id="KW-0472">Membrane</keyword>
<evidence type="ECO:0000313" key="3">
    <source>
        <dbReference type="EMBL" id="MBB4224637.1"/>
    </source>
</evidence>
<dbReference type="RefSeq" id="WP_126024341.1">
    <property type="nucleotide sequence ID" value="NZ_JACIFZ010000008.1"/>
</dbReference>
<organism evidence="4 5">
    <name type="scientific">Variovorax guangxiensis</name>
    <dbReference type="NCBI Taxonomy" id="1775474"/>
    <lineage>
        <taxon>Bacteria</taxon>
        <taxon>Pseudomonadati</taxon>
        <taxon>Pseudomonadota</taxon>
        <taxon>Betaproteobacteria</taxon>
        <taxon>Burkholderiales</taxon>
        <taxon>Comamonadaceae</taxon>
        <taxon>Variovorax</taxon>
    </lineage>
</organism>
<evidence type="ECO:0000313" key="4">
    <source>
        <dbReference type="EMBL" id="RUR70244.1"/>
    </source>
</evidence>
<dbReference type="EMBL" id="RXFT01000012">
    <property type="protein sequence ID" value="RUR70244.1"/>
    <property type="molecule type" value="Genomic_DNA"/>
</dbReference>
<accession>A0A3S0Z7B0</accession>
<dbReference type="OrthoDB" id="8854507at2"/>
<feature type="transmembrane region" description="Helical" evidence="2">
    <location>
        <begin position="60"/>
        <end position="78"/>
    </location>
</feature>
<feature type="compositionally biased region" description="Basic and acidic residues" evidence="1">
    <location>
        <begin position="33"/>
        <end position="46"/>
    </location>
</feature>
<name>A0A3S0Z7B0_9BURK</name>
<dbReference type="EMBL" id="JACIFZ010000008">
    <property type="protein sequence ID" value="MBB4224637.1"/>
    <property type="molecule type" value="Genomic_DNA"/>
</dbReference>
<dbReference type="Proteomes" id="UP000524450">
    <property type="component" value="Unassembled WGS sequence"/>
</dbReference>
<comment type="caution">
    <text evidence="4">The sequence shown here is derived from an EMBL/GenBank/DDBJ whole genome shotgun (WGS) entry which is preliminary data.</text>
</comment>